<proteinExistence type="predicted"/>
<name>A0ABV6MKI4_9PSEU</name>
<dbReference type="RefSeq" id="WP_273939644.1">
    <property type="nucleotide sequence ID" value="NZ_CP097263.1"/>
</dbReference>
<keyword evidence="1" id="KW-0812">Transmembrane</keyword>
<sequence length="75" mass="7738">MSKQTCDALQTVAALIGIHSGVLPFVFRLIGRGPSGLALPLYLPDPAALIVAGSVLVASVAALWLLENAKKRAVS</sequence>
<feature type="transmembrane region" description="Helical" evidence="1">
    <location>
        <begin position="46"/>
        <end position="66"/>
    </location>
</feature>
<feature type="transmembrane region" description="Helical" evidence="1">
    <location>
        <begin position="12"/>
        <end position="31"/>
    </location>
</feature>
<dbReference type="Proteomes" id="UP001589810">
    <property type="component" value="Unassembled WGS sequence"/>
</dbReference>
<reference evidence="2 3" key="1">
    <citation type="submission" date="2024-09" db="EMBL/GenBank/DDBJ databases">
        <authorList>
            <person name="Sun Q."/>
            <person name="Mori K."/>
        </authorList>
    </citation>
    <scope>NUCLEOTIDE SEQUENCE [LARGE SCALE GENOMIC DNA]</scope>
    <source>
        <strain evidence="2 3">TBRC 1432</strain>
    </source>
</reference>
<dbReference type="EMBL" id="JBHLUD010000001">
    <property type="protein sequence ID" value="MFC0540799.1"/>
    <property type="molecule type" value="Genomic_DNA"/>
</dbReference>
<keyword evidence="1" id="KW-0472">Membrane</keyword>
<evidence type="ECO:0000256" key="1">
    <source>
        <dbReference type="SAM" id="Phobius"/>
    </source>
</evidence>
<evidence type="ECO:0000313" key="3">
    <source>
        <dbReference type="Proteomes" id="UP001589810"/>
    </source>
</evidence>
<keyword evidence="3" id="KW-1185">Reference proteome</keyword>
<protein>
    <submittedName>
        <fullName evidence="2">Uncharacterized protein</fullName>
    </submittedName>
</protein>
<evidence type="ECO:0000313" key="2">
    <source>
        <dbReference type="EMBL" id="MFC0540799.1"/>
    </source>
</evidence>
<accession>A0ABV6MKI4</accession>
<keyword evidence="1" id="KW-1133">Transmembrane helix</keyword>
<comment type="caution">
    <text evidence="2">The sequence shown here is derived from an EMBL/GenBank/DDBJ whole genome shotgun (WGS) entry which is preliminary data.</text>
</comment>
<organism evidence="2 3">
    <name type="scientific">Kutzneria chonburiensis</name>
    <dbReference type="NCBI Taxonomy" id="1483604"/>
    <lineage>
        <taxon>Bacteria</taxon>
        <taxon>Bacillati</taxon>
        <taxon>Actinomycetota</taxon>
        <taxon>Actinomycetes</taxon>
        <taxon>Pseudonocardiales</taxon>
        <taxon>Pseudonocardiaceae</taxon>
        <taxon>Kutzneria</taxon>
    </lineage>
</organism>
<gene>
    <name evidence="2" type="ORF">ACFFH7_04875</name>
</gene>